<name>A0A2N7WFV8_9BURK</name>
<evidence type="ECO:0000313" key="2">
    <source>
        <dbReference type="EMBL" id="PMS28244.1"/>
    </source>
</evidence>
<dbReference type="EMBL" id="PNYB01000001">
    <property type="protein sequence ID" value="PMS28244.1"/>
    <property type="molecule type" value="Genomic_DNA"/>
</dbReference>
<gene>
    <name evidence="2" type="ORF">C0Z19_00485</name>
</gene>
<evidence type="ECO:0000256" key="1">
    <source>
        <dbReference type="SAM" id="MobiDB-lite"/>
    </source>
</evidence>
<accession>A0A2N7WFV8</accession>
<reference evidence="2 3" key="1">
    <citation type="submission" date="2018-01" db="EMBL/GenBank/DDBJ databases">
        <title>Whole genome analyses suggest that Burkholderia sensu lato contains two further novel genera in the rhizoxinica-symbiotica group Mycetohabitans gen. nov., and Trinickia gen. nov.: implications for the evolution of diazotrophy and nodulation in the Burkholderiaceae.</title>
        <authorList>
            <person name="Estrada-de los Santos P."/>
            <person name="Palmer M."/>
            <person name="Chavez-Ramirez B."/>
            <person name="Beukes C."/>
            <person name="Steenkamp E.T."/>
            <person name="Hirsch A.M."/>
            <person name="Manyaka P."/>
            <person name="Maluk M."/>
            <person name="Lafos M."/>
            <person name="Crook M."/>
            <person name="Gross E."/>
            <person name="Simon M.F."/>
            <person name="Bueno dos Reis Junior F."/>
            <person name="Poole P.S."/>
            <person name="Venter S.N."/>
            <person name="James E.K."/>
        </authorList>
    </citation>
    <scope>NUCLEOTIDE SEQUENCE [LARGE SCALE GENOMIC DNA]</scope>
    <source>
        <strain evidence="2 3">GP25-8</strain>
    </source>
</reference>
<proteinExistence type="predicted"/>
<feature type="compositionally biased region" description="Basic and acidic residues" evidence="1">
    <location>
        <begin position="25"/>
        <end position="41"/>
    </location>
</feature>
<dbReference type="AlphaFoldDB" id="A0A2N7WFV8"/>
<protein>
    <submittedName>
        <fullName evidence="2">Uncharacterized protein</fullName>
    </submittedName>
</protein>
<comment type="caution">
    <text evidence="2">The sequence shown here is derived from an EMBL/GenBank/DDBJ whole genome shotgun (WGS) entry which is preliminary data.</text>
</comment>
<keyword evidence="3" id="KW-1185">Reference proteome</keyword>
<organism evidence="2 3">
    <name type="scientific">Trinickia soli</name>
    <dbReference type="NCBI Taxonomy" id="380675"/>
    <lineage>
        <taxon>Bacteria</taxon>
        <taxon>Pseudomonadati</taxon>
        <taxon>Pseudomonadota</taxon>
        <taxon>Betaproteobacteria</taxon>
        <taxon>Burkholderiales</taxon>
        <taxon>Burkholderiaceae</taxon>
        <taxon>Trinickia</taxon>
    </lineage>
</organism>
<feature type="region of interest" description="Disordered" evidence="1">
    <location>
        <begin position="1"/>
        <end position="41"/>
    </location>
</feature>
<sequence>MTRGKKWRAGRRNGHGPADLLVVDKPPKAARERTPSTHEPKNYTVDISALARLIEEGEI</sequence>
<evidence type="ECO:0000313" key="3">
    <source>
        <dbReference type="Proteomes" id="UP000235347"/>
    </source>
</evidence>
<dbReference type="Proteomes" id="UP000235347">
    <property type="component" value="Unassembled WGS sequence"/>
</dbReference>
<feature type="compositionally biased region" description="Basic residues" evidence="1">
    <location>
        <begin position="1"/>
        <end position="14"/>
    </location>
</feature>